<sequence>MFKKTVTMLLAMAVVGVGSLSAQGVEAAEVIKFGHVGQPGSLMDKTATEFAKRANEKLGDEAEVRVYGSSQLGGDTQMLRKLKLGTIDISLPSTVMSSVAPPFALFEMPFLVKDREHMARIRDDKLIRGKLDDAAASQNYKILGIWENGFRNITNNKRPIKTPDDLKGIKLRTPNGVWRVRMFKSYGANPTPMPYSETFVGLQTGAVDGQENPLAQIYPARFYEVQKYLSMSHHVYTPAYVLTGASWNRLSDHVKQVLEQTAQEMQPVALKYGAQLDEDLLAKLKDEGMEVNDIDHQAFIDASKPIYKSFEDEVDGGKQMVEEVQSLSKQ</sequence>
<dbReference type="Gene3D" id="3.40.190.170">
    <property type="entry name" value="Bacterial extracellular solute-binding protein, family 7"/>
    <property type="match status" value="1"/>
</dbReference>
<dbReference type="PANTHER" id="PTHR33376:SF4">
    <property type="entry name" value="SIALIC ACID-BINDING PERIPLASMIC PROTEIN SIAP"/>
    <property type="match status" value="1"/>
</dbReference>
<dbReference type="CDD" id="cd13603">
    <property type="entry name" value="PBP2_TRAP_Siap_TeaA_like"/>
    <property type="match status" value="1"/>
</dbReference>
<dbReference type="Pfam" id="PF03480">
    <property type="entry name" value="DctP"/>
    <property type="match status" value="1"/>
</dbReference>
<evidence type="ECO:0000256" key="3">
    <source>
        <dbReference type="ARBA" id="ARBA00022448"/>
    </source>
</evidence>
<evidence type="ECO:0000256" key="1">
    <source>
        <dbReference type="ARBA" id="ARBA00004196"/>
    </source>
</evidence>
<feature type="signal peptide" evidence="5">
    <location>
        <begin position="1"/>
        <end position="27"/>
    </location>
</feature>
<comment type="similarity">
    <text evidence="2">Belongs to the bacterial solute-binding protein 7 family.</text>
</comment>
<evidence type="ECO:0000313" key="7">
    <source>
        <dbReference type="Proteomes" id="UP001595462"/>
    </source>
</evidence>
<dbReference type="InterPro" id="IPR004682">
    <property type="entry name" value="TRAP_DctP"/>
</dbReference>
<evidence type="ECO:0000313" key="6">
    <source>
        <dbReference type="EMBL" id="MFC3103403.1"/>
    </source>
</evidence>
<keyword evidence="3" id="KW-0813">Transport</keyword>
<organism evidence="6 7">
    <name type="scientific">Salinisphaera aquimarina</name>
    <dbReference type="NCBI Taxonomy" id="2094031"/>
    <lineage>
        <taxon>Bacteria</taxon>
        <taxon>Pseudomonadati</taxon>
        <taxon>Pseudomonadota</taxon>
        <taxon>Gammaproteobacteria</taxon>
        <taxon>Salinisphaerales</taxon>
        <taxon>Salinisphaeraceae</taxon>
        <taxon>Salinisphaera</taxon>
    </lineage>
</organism>
<dbReference type="NCBIfam" id="NF037995">
    <property type="entry name" value="TRAP_S1"/>
    <property type="match status" value="1"/>
</dbReference>
<dbReference type="NCBIfam" id="TIGR00787">
    <property type="entry name" value="dctP"/>
    <property type="match status" value="1"/>
</dbReference>
<protein>
    <submittedName>
        <fullName evidence="6">TRAP transporter substrate-binding protein</fullName>
    </submittedName>
</protein>
<keyword evidence="7" id="KW-1185">Reference proteome</keyword>
<dbReference type="PANTHER" id="PTHR33376">
    <property type="match status" value="1"/>
</dbReference>
<dbReference type="InterPro" id="IPR038404">
    <property type="entry name" value="TRAP_DctP_sf"/>
</dbReference>
<comment type="caution">
    <text evidence="6">The sequence shown here is derived from an EMBL/GenBank/DDBJ whole genome shotgun (WGS) entry which is preliminary data.</text>
</comment>
<name>A0ABV7EL13_9GAMM</name>
<reference evidence="7" key="1">
    <citation type="journal article" date="2019" name="Int. J. Syst. Evol. Microbiol.">
        <title>The Global Catalogue of Microorganisms (GCM) 10K type strain sequencing project: providing services to taxonomists for standard genome sequencing and annotation.</title>
        <authorList>
            <consortium name="The Broad Institute Genomics Platform"/>
            <consortium name="The Broad Institute Genome Sequencing Center for Infectious Disease"/>
            <person name="Wu L."/>
            <person name="Ma J."/>
        </authorList>
    </citation>
    <scope>NUCLEOTIDE SEQUENCE [LARGE SCALE GENOMIC DNA]</scope>
    <source>
        <strain evidence="7">KCTC 52640</strain>
    </source>
</reference>
<evidence type="ECO:0000256" key="4">
    <source>
        <dbReference type="ARBA" id="ARBA00022729"/>
    </source>
</evidence>
<keyword evidence="4 5" id="KW-0732">Signal</keyword>
<feature type="chain" id="PRO_5045848545" evidence="5">
    <location>
        <begin position="28"/>
        <end position="330"/>
    </location>
</feature>
<evidence type="ECO:0000256" key="5">
    <source>
        <dbReference type="SAM" id="SignalP"/>
    </source>
</evidence>
<evidence type="ECO:0000256" key="2">
    <source>
        <dbReference type="ARBA" id="ARBA00009023"/>
    </source>
</evidence>
<gene>
    <name evidence="6" type="ORF">ACFOSU_05795</name>
</gene>
<accession>A0ABV7EL13</accession>
<dbReference type="Proteomes" id="UP001595462">
    <property type="component" value="Unassembled WGS sequence"/>
</dbReference>
<proteinExistence type="inferred from homology"/>
<comment type="subcellular location">
    <subcellularLocation>
        <location evidence="1">Cell envelope</location>
    </subcellularLocation>
</comment>
<dbReference type="EMBL" id="JBHRSS010000003">
    <property type="protein sequence ID" value="MFC3103403.1"/>
    <property type="molecule type" value="Genomic_DNA"/>
</dbReference>
<dbReference type="SUPFAM" id="SSF53850">
    <property type="entry name" value="Periplasmic binding protein-like II"/>
    <property type="match status" value="1"/>
</dbReference>
<dbReference type="RefSeq" id="WP_380687403.1">
    <property type="nucleotide sequence ID" value="NZ_JBHRSS010000003.1"/>
</dbReference>
<dbReference type="PIRSF" id="PIRSF006470">
    <property type="entry name" value="DctB"/>
    <property type="match status" value="1"/>
</dbReference>
<dbReference type="InterPro" id="IPR018389">
    <property type="entry name" value="DctP_fam"/>
</dbReference>